<dbReference type="InterPro" id="IPR002837">
    <property type="entry name" value="DUF123"/>
</dbReference>
<accession>A0A7C5Q687</accession>
<dbReference type="EMBL" id="DRWN01000022">
    <property type="protein sequence ID" value="HHK68027.1"/>
    <property type="molecule type" value="Genomic_DNA"/>
</dbReference>
<dbReference type="PANTHER" id="PTHR37460:SF1">
    <property type="entry name" value="ENDONUCLEASE III"/>
    <property type="match status" value="1"/>
</dbReference>
<dbReference type="PANTHER" id="PTHR37460">
    <property type="entry name" value="ENDONUCLEASE III"/>
    <property type="match status" value="1"/>
</dbReference>
<protein>
    <submittedName>
        <fullName evidence="1">GIY-YIG nuclease family protein</fullName>
    </submittedName>
</protein>
<sequence length="163" mass="18601">MTRRSRKNSRKPSKHKELSLAVSRGTYVLAIHLPVSRRLKIGALGYRDLEKGYYVYVGSGRRNLIRRVERHLKKHKPIRWHIDYITSLTETKPIQVAVTNKVGVECILSSKLAAEGKPLSKIGSSDCHCTTHLIFFPSRLSMDKAVQKTFHALKLQTIKINNL</sequence>
<gene>
    <name evidence="1" type="ORF">ENM11_02580</name>
</gene>
<dbReference type="Pfam" id="PF01986">
    <property type="entry name" value="DUF123"/>
    <property type="match status" value="1"/>
</dbReference>
<name>A0A7C5Q687_CALS0</name>
<organism evidence="1">
    <name type="scientific">Caldiarchaeum subterraneum</name>
    <dbReference type="NCBI Taxonomy" id="311458"/>
    <lineage>
        <taxon>Archaea</taxon>
        <taxon>Nitrososphaerota</taxon>
        <taxon>Candidatus Caldarchaeales</taxon>
        <taxon>Candidatus Caldarchaeaceae</taxon>
        <taxon>Candidatus Caldarchaeum</taxon>
    </lineage>
</organism>
<dbReference type="AlphaFoldDB" id="A0A7C5Q687"/>
<proteinExistence type="predicted"/>
<reference evidence="1" key="1">
    <citation type="journal article" date="2020" name="mSystems">
        <title>Genome- and Community-Level Interaction Insights into Carbon Utilization and Element Cycling Functions of Hydrothermarchaeota in Hydrothermal Sediment.</title>
        <authorList>
            <person name="Zhou Z."/>
            <person name="Liu Y."/>
            <person name="Xu W."/>
            <person name="Pan J."/>
            <person name="Luo Z.H."/>
            <person name="Li M."/>
        </authorList>
    </citation>
    <scope>NUCLEOTIDE SEQUENCE [LARGE SCALE GENOMIC DNA]</scope>
    <source>
        <strain evidence="1">SpSt-1056</strain>
    </source>
</reference>
<comment type="caution">
    <text evidence="1">The sequence shown here is derived from an EMBL/GenBank/DDBJ whole genome shotgun (WGS) entry which is preliminary data.</text>
</comment>
<dbReference type="CDD" id="cd10441">
    <property type="entry name" value="GIY-YIG_COG1833"/>
    <property type="match status" value="1"/>
</dbReference>
<evidence type="ECO:0000313" key="1">
    <source>
        <dbReference type="EMBL" id="HHK68027.1"/>
    </source>
</evidence>